<dbReference type="GeneTree" id="ENSGT00940000157237"/>
<proteinExistence type="predicted"/>
<dbReference type="InterPro" id="IPR036465">
    <property type="entry name" value="vWFA_dom_sf"/>
</dbReference>
<organism evidence="4 5">
    <name type="scientific">Monodelphis domestica</name>
    <name type="common">Gray short-tailed opossum</name>
    <dbReference type="NCBI Taxonomy" id="13616"/>
    <lineage>
        <taxon>Eukaryota</taxon>
        <taxon>Metazoa</taxon>
        <taxon>Chordata</taxon>
        <taxon>Craniata</taxon>
        <taxon>Vertebrata</taxon>
        <taxon>Euteleostomi</taxon>
        <taxon>Mammalia</taxon>
        <taxon>Metatheria</taxon>
        <taxon>Didelphimorphia</taxon>
        <taxon>Didelphidae</taxon>
        <taxon>Monodelphis</taxon>
    </lineage>
</organism>
<evidence type="ECO:0000256" key="1">
    <source>
        <dbReference type="SAM" id="MobiDB-lite"/>
    </source>
</evidence>
<dbReference type="SUPFAM" id="SSF53300">
    <property type="entry name" value="vWA-like"/>
    <property type="match status" value="1"/>
</dbReference>
<feature type="compositionally biased region" description="Polar residues" evidence="1">
    <location>
        <begin position="875"/>
        <end position="890"/>
    </location>
</feature>
<protein>
    <submittedName>
        <fullName evidence="4">von Willebrand factor A domain containing 3B</fullName>
    </submittedName>
</protein>
<feature type="region of interest" description="Disordered" evidence="1">
    <location>
        <begin position="1258"/>
        <end position="1287"/>
    </location>
</feature>
<evidence type="ECO:0000259" key="2">
    <source>
        <dbReference type="PROSITE" id="PS01179"/>
    </source>
</evidence>
<dbReference type="STRING" id="13616.ENSMODP00000001212"/>
<dbReference type="Proteomes" id="UP000002280">
    <property type="component" value="Chromosome 7"/>
</dbReference>
<dbReference type="SMART" id="SM00327">
    <property type="entry name" value="VWA"/>
    <property type="match status" value="1"/>
</dbReference>
<evidence type="ECO:0000313" key="4">
    <source>
        <dbReference type="Ensembl" id="ENSMODP00000001212.3"/>
    </source>
</evidence>
<dbReference type="Pfam" id="PF15057">
    <property type="entry name" value="DUF4537"/>
    <property type="match status" value="1"/>
</dbReference>
<feature type="region of interest" description="Disordered" evidence="1">
    <location>
        <begin position="390"/>
        <end position="410"/>
    </location>
</feature>
<reference evidence="4 5" key="1">
    <citation type="journal article" date="2007" name="Nature">
        <title>Genome of the marsupial Monodelphis domestica reveals innovation in non-coding sequences.</title>
        <authorList>
            <person name="Mikkelsen T.S."/>
            <person name="Wakefield M.J."/>
            <person name="Aken B."/>
            <person name="Amemiya C.T."/>
            <person name="Chang J.L."/>
            <person name="Duke S."/>
            <person name="Garber M."/>
            <person name="Gentles A.J."/>
            <person name="Goodstadt L."/>
            <person name="Heger A."/>
            <person name="Jurka J."/>
            <person name="Kamal M."/>
            <person name="Mauceli E."/>
            <person name="Searle S.M."/>
            <person name="Sharpe T."/>
            <person name="Baker M.L."/>
            <person name="Batzer M.A."/>
            <person name="Benos P.V."/>
            <person name="Belov K."/>
            <person name="Clamp M."/>
            <person name="Cook A."/>
            <person name="Cuff J."/>
            <person name="Das R."/>
            <person name="Davidow L."/>
            <person name="Deakin J.E."/>
            <person name="Fazzari M.J."/>
            <person name="Glass J.L."/>
            <person name="Grabherr M."/>
            <person name="Greally J.M."/>
            <person name="Gu W."/>
            <person name="Hore T.A."/>
            <person name="Huttley G.A."/>
            <person name="Kleber M."/>
            <person name="Jirtle R.L."/>
            <person name="Koina E."/>
            <person name="Lee J.T."/>
            <person name="Mahony S."/>
            <person name="Marra M.A."/>
            <person name="Miller R.D."/>
            <person name="Nicholls R.D."/>
            <person name="Oda M."/>
            <person name="Papenfuss A.T."/>
            <person name="Parra Z.E."/>
            <person name="Pollock D.D."/>
            <person name="Ray D.A."/>
            <person name="Schein J.E."/>
            <person name="Speed T.P."/>
            <person name="Thompson K."/>
            <person name="VandeBerg J.L."/>
            <person name="Wade C.M."/>
            <person name="Walker J.A."/>
            <person name="Waters P.D."/>
            <person name="Webber C."/>
            <person name="Weidman J.R."/>
            <person name="Xie X."/>
            <person name="Zody M.C."/>
            <person name="Baldwin J."/>
            <person name="Abdouelleil A."/>
            <person name="Abdulkadir J."/>
            <person name="Abebe A."/>
            <person name="Abera B."/>
            <person name="Abreu J."/>
            <person name="Acer S.C."/>
            <person name="Aftuck L."/>
            <person name="Alexander A."/>
            <person name="An P."/>
            <person name="Anderson E."/>
            <person name="Anderson S."/>
            <person name="Arachi H."/>
            <person name="Azer M."/>
            <person name="Bachantsang P."/>
            <person name="Barry A."/>
            <person name="Bayul T."/>
            <person name="Berlin A."/>
            <person name="Bessette D."/>
            <person name="Bloom T."/>
            <person name="Bloom T."/>
            <person name="Boguslavskiy L."/>
            <person name="Bonnet C."/>
            <person name="Boukhgalter B."/>
            <person name="Bourzgui I."/>
            <person name="Brown A."/>
            <person name="Cahill P."/>
            <person name="Channer S."/>
            <person name="Cheshatsang Y."/>
            <person name="Chuda L."/>
            <person name="Citroen M."/>
            <person name="Collymore A."/>
            <person name="Cooke P."/>
            <person name="Costello M."/>
            <person name="D'Aco K."/>
            <person name="Daza R."/>
            <person name="De Haan G."/>
            <person name="DeGray S."/>
            <person name="DeMaso C."/>
            <person name="Dhargay N."/>
            <person name="Dooley K."/>
            <person name="Dooley E."/>
            <person name="Doricent M."/>
            <person name="Dorje P."/>
            <person name="Dorjee K."/>
            <person name="Dupes A."/>
            <person name="Elong R."/>
            <person name="Falk J."/>
            <person name="Farina A."/>
            <person name="Faro S."/>
            <person name="Ferguson D."/>
            <person name="Fisher S."/>
            <person name="Foley C.D."/>
            <person name="Franke A."/>
            <person name="Friedrich D."/>
            <person name="Gadbois L."/>
            <person name="Gearin G."/>
            <person name="Gearin C.R."/>
            <person name="Giannoukos G."/>
            <person name="Goode T."/>
            <person name="Graham J."/>
            <person name="Grandbois E."/>
            <person name="Grewal S."/>
            <person name="Gyaltsen K."/>
            <person name="Hafez N."/>
            <person name="Hagos B."/>
            <person name="Hall J."/>
            <person name="Henson C."/>
            <person name="Hollinger A."/>
            <person name="Honan T."/>
            <person name="Huard M.D."/>
            <person name="Hughes L."/>
            <person name="Hurhula B."/>
            <person name="Husby M.E."/>
            <person name="Kamat A."/>
            <person name="Kanga B."/>
            <person name="Kashin S."/>
            <person name="Khazanovich D."/>
            <person name="Kisner P."/>
            <person name="Lance K."/>
            <person name="Lara M."/>
            <person name="Lee W."/>
            <person name="Lennon N."/>
            <person name="Letendre F."/>
            <person name="LeVine R."/>
            <person name="Lipovsky A."/>
            <person name="Liu X."/>
            <person name="Liu J."/>
            <person name="Liu S."/>
            <person name="Lokyitsang T."/>
            <person name="Lokyitsang Y."/>
            <person name="Lubonja R."/>
            <person name="Lui A."/>
            <person name="MacDonald P."/>
            <person name="Magnisalis V."/>
            <person name="Maru K."/>
            <person name="Matthews C."/>
            <person name="McCusker W."/>
            <person name="McDonough S."/>
            <person name="Mehta T."/>
            <person name="Meldrim J."/>
            <person name="Meneus L."/>
            <person name="Mihai O."/>
            <person name="Mihalev A."/>
            <person name="Mihova T."/>
            <person name="Mittelman R."/>
            <person name="Mlenga V."/>
            <person name="Montmayeur A."/>
            <person name="Mulrain L."/>
            <person name="Navidi A."/>
            <person name="Naylor J."/>
            <person name="Negash T."/>
            <person name="Nguyen T."/>
            <person name="Nguyen N."/>
            <person name="Nicol R."/>
            <person name="Norbu C."/>
            <person name="Norbu N."/>
            <person name="Novod N."/>
            <person name="O'Neill B."/>
            <person name="Osman S."/>
            <person name="Markiewicz E."/>
            <person name="Oyono O.L."/>
            <person name="Patti C."/>
            <person name="Phunkhang P."/>
            <person name="Pierre F."/>
            <person name="Priest M."/>
            <person name="Raghuraman S."/>
            <person name="Rege F."/>
            <person name="Reyes R."/>
            <person name="Rise C."/>
            <person name="Rogov P."/>
            <person name="Ross K."/>
            <person name="Ryan E."/>
            <person name="Settipalli S."/>
            <person name="Shea T."/>
            <person name="Sherpa N."/>
            <person name="Shi L."/>
            <person name="Shih D."/>
            <person name="Sparrow T."/>
            <person name="Spaulding J."/>
            <person name="Stalker J."/>
            <person name="Stange-Thomann N."/>
            <person name="Stavropoulos S."/>
            <person name="Stone C."/>
            <person name="Strader C."/>
            <person name="Tesfaye S."/>
            <person name="Thomson T."/>
            <person name="Thoulutsang Y."/>
            <person name="Thoulutsang D."/>
            <person name="Topham K."/>
            <person name="Topping I."/>
            <person name="Tsamla T."/>
            <person name="Vassiliev H."/>
            <person name="Vo A."/>
            <person name="Wangchuk T."/>
            <person name="Wangdi T."/>
            <person name="Weiand M."/>
            <person name="Wilkinson J."/>
            <person name="Wilson A."/>
            <person name="Yadav S."/>
            <person name="Young G."/>
            <person name="Yu Q."/>
            <person name="Zembek L."/>
            <person name="Zhong D."/>
            <person name="Zimmer A."/>
            <person name="Zwirko Z."/>
            <person name="Jaffe D.B."/>
            <person name="Alvarez P."/>
            <person name="Brockman W."/>
            <person name="Butler J."/>
            <person name="Chin C."/>
            <person name="Gnerre S."/>
            <person name="MacCallum I."/>
            <person name="Graves J.A."/>
            <person name="Ponting C.P."/>
            <person name="Breen M."/>
            <person name="Samollow P.B."/>
            <person name="Lander E.S."/>
            <person name="Lindblad-Toh K."/>
        </authorList>
    </citation>
    <scope>NUCLEOTIDE SEQUENCE [LARGE SCALE GENOMIC DNA]</scope>
</reference>
<dbReference type="PROSITE" id="PS01179">
    <property type="entry name" value="PID"/>
    <property type="match status" value="1"/>
</dbReference>
<dbReference type="PANTHER" id="PTHR46785">
    <property type="entry name" value="VON WILLEBRAND FACTOR A DOMAIN-CONTAINING PROTEIN 3B"/>
    <property type="match status" value="1"/>
</dbReference>
<dbReference type="eggNOG" id="ENOG502QV6D">
    <property type="taxonomic scope" value="Eukaryota"/>
</dbReference>
<feature type="compositionally biased region" description="Basic and acidic residues" evidence="1">
    <location>
        <begin position="1258"/>
        <end position="1267"/>
    </location>
</feature>
<dbReference type="GeneID" id="100013149"/>
<feature type="compositionally biased region" description="Basic and acidic residues" evidence="1">
    <location>
        <begin position="1067"/>
        <end position="1082"/>
    </location>
</feature>
<dbReference type="Pfam" id="PF13768">
    <property type="entry name" value="VWA_3"/>
    <property type="match status" value="2"/>
</dbReference>
<dbReference type="InterPro" id="IPR032770">
    <property type="entry name" value="DUF4537"/>
</dbReference>
<feature type="region of interest" description="Disordered" evidence="1">
    <location>
        <begin position="1067"/>
        <end position="1094"/>
    </location>
</feature>
<keyword evidence="5" id="KW-1185">Reference proteome</keyword>
<feature type="domain" description="PID" evidence="2">
    <location>
        <begin position="294"/>
        <end position="326"/>
    </location>
</feature>
<reference evidence="4" key="3">
    <citation type="submission" date="2025-09" db="UniProtKB">
        <authorList>
            <consortium name="Ensembl"/>
        </authorList>
    </citation>
    <scope>IDENTIFICATION</scope>
</reference>
<dbReference type="InterPro" id="IPR006020">
    <property type="entry name" value="PTB/PI_dom"/>
</dbReference>
<reference evidence="4" key="2">
    <citation type="submission" date="2025-08" db="UniProtKB">
        <authorList>
            <consortium name="Ensembl"/>
        </authorList>
    </citation>
    <scope>IDENTIFICATION</scope>
</reference>
<dbReference type="InterPro" id="IPR002035">
    <property type="entry name" value="VWF_A"/>
</dbReference>
<name>F6ZFF3_MONDO</name>
<dbReference type="PANTHER" id="PTHR46785:SF1">
    <property type="entry name" value="VON WILLEBRAND FACTOR A DOMAIN-CONTAINING PROTEIN 3B"/>
    <property type="match status" value="1"/>
</dbReference>
<dbReference type="OrthoDB" id="10021393at2759"/>
<dbReference type="CTD" id="200403"/>
<dbReference type="OMA" id="VIMDWWY"/>
<evidence type="ECO:0000259" key="3">
    <source>
        <dbReference type="PROSITE" id="PS50234"/>
    </source>
</evidence>
<dbReference type="HOGENOM" id="CLU_008285_0_0_1"/>
<dbReference type="PROSITE" id="PS50234">
    <property type="entry name" value="VWFA"/>
    <property type="match status" value="1"/>
</dbReference>
<dbReference type="KEGG" id="mdo:100013149"/>
<sequence>MTRNLPGRLVWNEKECHEEIDMDFKNENSETELGKSLSSINCERPPSNNVAPSNTQGPLDWYNLISSEEWLRIHGLKTKKLTLSHILSQIGFPHQEDYIYSIGKIVASRYADGLFRQFCKAEDGTIYRVTAKTQLIYPYVTFLNDAVECFKERMNWLTSGSRQIFGVILEQCITIVLDFGSLDEEEFSLCQDALVMVIDEQVAHLTKFNLIRAAQNIHKWRHESVIASEYHIDSAIKWIKNLTCQHSVASDSAINAIREAKRDDSVVAIYYFLVGNVLEDSKKSLLHSAAESSHPVHTVSFNAQGEDTVTFLKKLSTSSKGRFHAFAARIVPLGIPEPSAEDGTFSFSSNLRKLKGRIPPGAGVREDVYLIWRELEEARNTLSQIQKIIEESTKPPPLKPGNDISSEKGSTSVESFQICISKEYQRYMEESDDATKEKTEEFYPSMTSLEDRLDSGKWLQKYGLKAQKLTAFDILADCSFRHIDGVVDIKAKPNNVYLQTCAEPNKKNVHAKYCNKFVHTPWKDGRMVHVYVTADKCKAYEEKMYNALEQINKRIEWLQNGSQGLFGMVLEDFIYILIDTSQSMKGKLPLVKEKIFQLLKEQLVFKKKFNFVKFDAKAVAWQKELAEVNEDNLEKAKEWIKNLQVGSSTNTTDALRIAFADKGTKIIYILTDGRPDQPVETILRQVQLRKKIPIHTISFNYHDEDANEFLKELSLRTGGEFHYFHYGFRDPLDPDAYMNQQMNLLQQEVEMGRNDLERVQNLCTESMMLDWYQNLQNEEETEHTKPASEVVLEKEKLSEISLETPSKRKVCPSEASSISPCGSPPQILLKKKVPFAEPTKTSLLRNSFIEKKLKEKGWNAKKDPLSEPKELSGKRTISPNRKEVSITSEKIPQVRSRDSSQDSLDMSSETWLKIHGLAAKRLTIMDVLSTSTIPHRSKYVPVLGKHVGSKVYDSVLTLKHVGNGTKQMILINPLSVNFKTYIQNVEQAVKSFKRRLNLLIWKAFSAKERKKLNLQEPVQYLEKKEAIQKALEEANLPISFEDMLLLENEIQAGNTYIKQAVEIQEASKKENPRGDQLSEKTHGQGKKFKSKRTDPLKGQKVIARSEENGFYFPGTVIRCIGPTHALVQFKYGDTRIVPIVFITPVGGAMPCPTLQVGDYVFAKILIPKGCHFYVPAIIIATPSREEPCDKFYTVLKCNNRRDFCLRSGLIKISQNKYALSCSFIRTTPMKEPPRMNTEDLRSDFMVFPFDEENETDLLKDSVDETSKKSKSRKKSEMKKQPEDIFSSDSEDSIFGFDTAMYCSKPKDQTKKEWFSDDVSKENSDKCTKYYAQWVNTYPKCQCYTRTFNIKKQYF</sequence>
<accession>F6ZFF3</accession>
<dbReference type="Ensembl" id="ENSMODT00000001237.4">
    <property type="protein sequence ID" value="ENSMODP00000001212.3"/>
    <property type="gene ID" value="ENSMODG00000001020.4"/>
</dbReference>
<dbReference type="Bgee" id="ENSMODG00000001020">
    <property type="expression patterns" value="Expressed in spermatocyte and 14 other cell types or tissues"/>
</dbReference>
<dbReference type="FunCoup" id="F6ZFF3">
    <property type="interactions" value="937"/>
</dbReference>
<dbReference type="InParanoid" id="F6ZFF3"/>
<gene>
    <name evidence="4" type="primary">VWA3B</name>
</gene>
<dbReference type="Gene3D" id="3.40.50.410">
    <property type="entry name" value="von Willebrand factor, type A domain"/>
    <property type="match status" value="1"/>
</dbReference>
<feature type="domain" description="VWFA" evidence="3">
    <location>
        <begin position="573"/>
        <end position="742"/>
    </location>
</feature>
<feature type="compositionally biased region" description="Basic and acidic residues" evidence="1">
    <location>
        <begin position="859"/>
        <end position="873"/>
    </location>
</feature>
<evidence type="ECO:0000313" key="5">
    <source>
        <dbReference type="Proteomes" id="UP000002280"/>
    </source>
</evidence>
<feature type="region of interest" description="Disordered" evidence="1">
    <location>
        <begin position="859"/>
        <end position="902"/>
    </location>
</feature>
<dbReference type="CDD" id="cd00198">
    <property type="entry name" value="vWFA"/>
    <property type="match status" value="1"/>
</dbReference>